<dbReference type="Proteomes" id="UP000244178">
    <property type="component" value="Unassembled WGS sequence"/>
</dbReference>
<dbReference type="AlphaFoldDB" id="A0A2T6GRG1"/>
<evidence type="ECO:0000313" key="2">
    <source>
        <dbReference type="EMBL" id="PUA46741.1"/>
    </source>
</evidence>
<evidence type="ECO:0000256" key="1">
    <source>
        <dbReference type="SAM" id="SignalP"/>
    </source>
</evidence>
<gene>
    <name evidence="2" type="ORF">C5U62_01805</name>
</gene>
<sequence length="139" mass="15405">MNRMSAWLLSLTAVCSAAQATSAVDAARQSLKNYGLAHCLAERFTEPSAMRQDVGHALGMYGVLGAGRYDVQQNEDTLEILHNPYTATTDYVAQAYEQASGSSKYSRDKVVLHACLEVYNSRAFDEFIQTQDRYIRPDG</sequence>
<dbReference type="InterPro" id="IPR038314">
    <property type="entry name" value="T6SS_sf"/>
</dbReference>
<feature type="signal peptide" evidence="1">
    <location>
        <begin position="1"/>
        <end position="20"/>
    </location>
</feature>
<accession>A0A2T6GRG1</accession>
<reference evidence="2 3" key="1">
    <citation type="submission" date="2018-03" db="EMBL/GenBank/DDBJ databases">
        <title>Draft genome sequence of the plant growth promoting rhizobacterium Pseudomonas protegens strain BNJ-SS-45 isolated from wheat (Triticum aestivum) rhizosphere.</title>
        <authorList>
            <person name="Bajpai A."/>
            <person name="Shende K."/>
            <person name="Meena N."/>
            <person name="Upadhyayula S.R."/>
            <person name="Suravajhala P."/>
            <person name="Medicherla K.M."/>
            <person name="Johri B.N."/>
        </authorList>
    </citation>
    <scope>NUCLEOTIDE SEQUENCE [LARGE SCALE GENOMIC DNA]</scope>
    <source>
        <strain evidence="2 3">BNJ-SS-45</strain>
    </source>
</reference>
<name>A0A2T6GRG1_9PSED</name>
<keyword evidence="1" id="KW-0732">Signal</keyword>
<feature type="chain" id="PRO_5015495740" description="Type VI secretion protein" evidence="1">
    <location>
        <begin position="21"/>
        <end position="139"/>
    </location>
</feature>
<proteinExistence type="predicted"/>
<evidence type="ECO:0000313" key="3">
    <source>
        <dbReference type="Proteomes" id="UP000244178"/>
    </source>
</evidence>
<dbReference type="EMBL" id="PYJM01000001">
    <property type="protein sequence ID" value="PUA46741.1"/>
    <property type="molecule type" value="Genomic_DNA"/>
</dbReference>
<organism evidence="2 3">
    <name type="scientific">Pseudomonas protegens</name>
    <dbReference type="NCBI Taxonomy" id="380021"/>
    <lineage>
        <taxon>Bacteria</taxon>
        <taxon>Pseudomonadati</taxon>
        <taxon>Pseudomonadota</taxon>
        <taxon>Gammaproteobacteria</taxon>
        <taxon>Pseudomonadales</taxon>
        <taxon>Pseudomonadaceae</taxon>
        <taxon>Pseudomonas</taxon>
    </lineage>
</organism>
<comment type="caution">
    <text evidence="2">The sequence shown here is derived from an EMBL/GenBank/DDBJ whole genome shotgun (WGS) entry which is preliminary data.</text>
</comment>
<protein>
    <recommendedName>
        <fullName evidence="4">Type VI secretion protein</fullName>
    </recommendedName>
</protein>
<evidence type="ECO:0008006" key="4">
    <source>
        <dbReference type="Google" id="ProtNLM"/>
    </source>
</evidence>
<dbReference type="Gene3D" id="1.20.120.1620">
    <property type="match status" value="1"/>
</dbReference>